<dbReference type="PANTHER" id="PTHR43272">
    <property type="entry name" value="LONG-CHAIN-FATTY-ACID--COA LIGASE"/>
    <property type="match status" value="1"/>
</dbReference>
<keyword evidence="2" id="KW-0276">Fatty acid metabolism</keyword>
<evidence type="ECO:0000313" key="6">
    <source>
        <dbReference type="EMBL" id="CAD8456985.1"/>
    </source>
</evidence>
<keyword evidence="1" id="KW-0436">Ligase</keyword>
<sequence>MGCKASLEIPPSAPNPPETWNAKYEEGKHYHLLKDAEKKILLAPEGVASSDEKDGSPIRTLLEVFEQAVKRHGSKPALLVERLEDGKAPPMGEDKKVPPALPIDKWTKWTFAEYYTECKSIAKSLIALKVEQFGTLAIWGFNAPEWTMAMMGSILMGAKAAGIYPTDTPDQVKYKCSHSSADVIVVEDMKKYLAVKSICEELKHLKAIVMWGDEPPEAKIERKTGGPVHVFNWANFVKYGDENKVSDDDLTTAMSKVKAGHCCALIYTSGTTGRPKAVMICHDNLLFEANGVHRSMVEFGKGGAERLISYLPLSHIAGMLVDVVFPIFLAGYTKGWFETHFARPYDLKYGSLKDRLVAVKPTLFVGVPRVWEKIAEKMKAKAADISGLKLTIARWAKGKGLTYAKNCQIGGNGKKPFNFGMANKIVLSKIKDALGLDEMKAGITAAAPIGRHTLEYYGSLGIQINEVYGMSESTGGSTVSTNMCHQWGSCGFQMPGIQVKIFKVDEKDMNKKEECPLAEDINLPTEAEQGEICFRGRGVMMGYMANPEFGEEHMEQIKKKNEGAIDNEGWLHSGDKGAKSKLGMIKITGRYKELIIGAGGENVAPVPIETNIKKLCDSISNIMMYGDKMKFNVCILTLKTVGASGQEPGTNVLDGPAAKINPDTKTVTQAMHDEKVIKAITEAIVATNKNQICCPSNAAKIQKFTILPADFSVATGELTSTLKLKRSVAAKKYEKEIKAMYDSKDVYVPFYTKEEAEAKEKAEAKGAETEDKEAKAKEKTEAKAPEIGDTAPAAGEEADPVGPAGAVSTSEMPKE</sequence>
<organism evidence="6">
    <name type="scientific">Amorphochlora amoebiformis</name>
    <dbReference type="NCBI Taxonomy" id="1561963"/>
    <lineage>
        <taxon>Eukaryota</taxon>
        <taxon>Sar</taxon>
        <taxon>Rhizaria</taxon>
        <taxon>Cercozoa</taxon>
        <taxon>Chlorarachniophyceae</taxon>
        <taxon>Amorphochlora</taxon>
    </lineage>
</organism>
<reference evidence="6" key="1">
    <citation type="submission" date="2021-01" db="EMBL/GenBank/DDBJ databases">
        <authorList>
            <person name="Corre E."/>
            <person name="Pelletier E."/>
            <person name="Niang G."/>
            <person name="Scheremetjew M."/>
            <person name="Finn R."/>
            <person name="Kale V."/>
            <person name="Holt S."/>
            <person name="Cochrane G."/>
            <person name="Meng A."/>
            <person name="Brown T."/>
            <person name="Cohen L."/>
        </authorList>
    </citation>
    <scope>NUCLEOTIDE SEQUENCE</scope>
    <source>
        <strain evidence="6">CCMP2058</strain>
    </source>
</reference>
<dbReference type="InterPro" id="IPR000873">
    <property type="entry name" value="AMP-dep_synth/lig_dom"/>
</dbReference>
<feature type="region of interest" description="Disordered" evidence="4">
    <location>
        <begin position="758"/>
        <end position="815"/>
    </location>
</feature>
<dbReference type="InterPro" id="IPR042099">
    <property type="entry name" value="ANL_N_sf"/>
</dbReference>
<feature type="domain" description="AMP-dependent synthetase/ligase" evidence="5">
    <location>
        <begin position="103"/>
        <end position="543"/>
    </location>
</feature>
<gene>
    <name evidence="6" type="ORF">LAMO00422_LOCUS15932</name>
</gene>
<evidence type="ECO:0000256" key="2">
    <source>
        <dbReference type="ARBA" id="ARBA00022832"/>
    </source>
</evidence>
<accession>A0A7S0H5F5</accession>
<dbReference type="InterPro" id="IPR020845">
    <property type="entry name" value="AMP-binding_CS"/>
</dbReference>
<feature type="region of interest" description="Disordered" evidence="4">
    <location>
        <begin position="1"/>
        <end position="20"/>
    </location>
</feature>
<dbReference type="GO" id="GO:0005783">
    <property type="term" value="C:endoplasmic reticulum"/>
    <property type="evidence" value="ECO:0007669"/>
    <property type="project" value="TreeGrafter"/>
</dbReference>
<dbReference type="AlphaFoldDB" id="A0A7S0H5F5"/>
<dbReference type="PROSITE" id="PS00455">
    <property type="entry name" value="AMP_BINDING"/>
    <property type="match status" value="1"/>
</dbReference>
<proteinExistence type="predicted"/>
<evidence type="ECO:0000256" key="3">
    <source>
        <dbReference type="ARBA" id="ARBA00023098"/>
    </source>
</evidence>
<dbReference type="GO" id="GO:0004467">
    <property type="term" value="F:long-chain fatty acid-CoA ligase activity"/>
    <property type="evidence" value="ECO:0007669"/>
    <property type="project" value="TreeGrafter"/>
</dbReference>
<dbReference type="EMBL" id="HBEM01023399">
    <property type="protein sequence ID" value="CAD8456985.1"/>
    <property type="molecule type" value="Transcribed_RNA"/>
</dbReference>
<dbReference type="Gene3D" id="3.40.50.12780">
    <property type="entry name" value="N-terminal domain of ligase-like"/>
    <property type="match status" value="1"/>
</dbReference>
<dbReference type="SUPFAM" id="SSF56801">
    <property type="entry name" value="Acetyl-CoA synthetase-like"/>
    <property type="match status" value="1"/>
</dbReference>
<evidence type="ECO:0000256" key="4">
    <source>
        <dbReference type="SAM" id="MobiDB-lite"/>
    </source>
</evidence>
<protein>
    <recommendedName>
        <fullName evidence="5">AMP-dependent synthetase/ligase domain-containing protein</fullName>
    </recommendedName>
</protein>
<feature type="compositionally biased region" description="Basic and acidic residues" evidence="4">
    <location>
        <begin position="758"/>
        <end position="786"/>
    </location>
</feature>
<evidence type="ECO:0000256" key="1">
    <source>
        <dbReference type="ARBA" id="ARBA00022598"/>
    </source>
</evidence>
<dbReference type="GO" id="GO:0016020">
    <property type="term" value="C:membrane"/>
    <property type="evidence" value="ECO:0007669"/>
    <property type="project" value="TreeGrafter"/>
</dbReference>
<dbReference type="Pfam" id="PF00501">
    <property type="entry name" value="AMP-binding"/>
    <property type="match status" value="1"/>
</dbReference>
<evidence type="ECO:0000259" key="5">
    <source>
        <dbReference type="Pfam" id="PF00501"/>
    </source>
</evidence>
<name>A0A7S0H5F5_9EUKA</name>
<keyword evidence="3" id="KW-0443">Lipid metabolism</keyword>
<dbReference type="PANTHER" id="PTHR43272:SF32">
    <property type="entry name" value="AMP-DEPENDENT SYNTHETASE_LIGASE DOMAIN-CONTAINING PROTEIN"/>
    <property type="match status" value="1"/>
</dbReference>